<reference evidence="1" key="1">
    <citation type="journal article" date="2023" name="G3 (Bethesda)">
        <title>A reference genome for the long-term kleptoplast-retaining sea slug Elysia crispata morphotype clarki.</title>
        <authorList>
            <person name="Eastman K.E."/>
            <person name="Pendleton A.L."/>
            <person name="Shaikh M.A."/>
            <person name="Suttiyut T."/>
            <person name="Ogas R."/>
            <person name="Tomko P."/>
            <person name="Gavelis G."/>
            <person name="Widhalm J.R."/>
            <person name="Wisecaver J.H."/>
        </authorList>
    </citation>
    <scope>NUCLEOTIDE SEQUENCE</scope>
    <source>
        <strain evidence="1">ECLA1</strain>
    </source>
</reference>
<sequence>MPPLSQSNSSLSRIWAHSLTFAKILDPVLCNITPAERQHSKYLFSLGYGYAPQNILHLYSHSTVFSHPSLPLCSDTKSNFSLSLFLPADRRGLLEHWFFPLGWLVWTKYLRLSEAGMLQNDQQVDPSSYGTATWTIEDTRSDILDQYIFRGTSEQSRFSHSLAQWSVSWTAKFMMTSRRKSLRWQNRLNLSADFAKKVLEMAKQIEPIRRLREESP</sequence>
<protein>
    <submittedName>
        <fullName evidence="1">Uncharacterized protein</fullName>
    </submittedName>
</protein>
<dbReference type="Proteomes" id="UP001283361">
    <property type="component" value="Unassembled WGS sequence"/>
</dbReference>
<dbReference type="AlphaFoldDB" id="A0AAE1CQV2"/>
<comment type="caution">
    <text evidence="1">The sequence shown here is derived from an EMBL/GenBank/DDBJ whole genome shotgun (WGS) entry which is preliminary data.</text>
</comment>
<name>A0AAE1CQV2_9GAST</name>
<evidence type="ECO:0000313" key="1">
    <source>
        <dbReference type="EMBL" id="KAK3729520.1"/>
    </source>
</evidence>
<evidence type="ECO:0000313" key="2">
    <source>
        <dbReference type="Proteomes" id="UP001283361"/>
    </source>
</evidence>
<gene>
    <name evidence="1" type="ORF">RRG08_044035</name>
</gene>
<accession>A0AAE1CQV2</accession>
<dbReference type="EMBL" id="JAWDGP010007140">
    <property type="protein sequence ID" value="KAK3729520.1"/>
    <property type="molecule type" value="Genomic_DNA"/>
</dbReference>
<keyword evidence="2" id="KW-1185">Reference proteome</keyword>
<organism evidence="1 2">
    <name type="scientific">Elysia crispata</name>
    <name type="common">lettuce slug</name>
    <dbReference type="NCBI Taxonomy" id="231223"/>
    <lineage>
        <taxon>Eukaryota</taxon>
        <taxon>Metazoa</taxon>
        <taxon>Spiralia</taxon>
        <taxon>Lophotrochozoa</taxon>
        <taxon>Mollusca</taxon>
        <taxon>Gastropoda</taxon>
        <taxon>Heterobranchia</taxon>
        <taxon>Euthyneura</taxon>
        <taxon>Panpulmonata</taxon>
        <taxon>Sacoglossa</taxon>
        <taxon>Placobranchoidea</taxon>
        <taxon>Plakobranchidae</taxon>
        <taxon>Elysia</taxon>
    </lineage>
</organism>
<proteinExistence type="predicted"/>